<proteinExistence type="predicted"/>
<organism evidence="2 3">
    <name type="scientific">Lachnellula hyalina</name>
    <dbReference type="NCBI Taxonomy" id="1316788"/>
    <lineage>
        <taxon>Eukaryota</taxon>
        <taxon>Fungi</taxon>
        <taxon>Dikarya</taxon>
        <taxon>Ascomycota</taxon>
        <taxon>Pezizomycotina</taxon>
        <taxon>Leotiomycetes</taxon>
        <taxon>Helotiales</taxon>
        <taxon>Lachnaceae</taxon>
        <taxon>Lachnellula</taxon>
    </lineage>
</organism>
<dbReference type="Proteomes" id="UP000431533">
    <property type="component" value="Unassembled WGS sequence"/>
</dbReference>
<evidence type="ECO:0000256" key="1">
    <source>
        <dbReference type="SAM" id="SignalP"/>
    </source>
</evidence>
<reference evidence="2 3" key="1">
    <citation type="submission" date="2018-05" db="EMBL/GenBank/DDBJ databases">
        <title>Genome sequencing and assembly of the regulated plant pathogen Lachnellula willkommii and related sister species for the development of diagnostic species identification markers.</title>
        <authorList>
            <person name="Giroux E."/>
            <person name="Bilodeau G."/>
        </authorList>
    </citation>
    <scope>NUCLEOTIDE SEQUENCE [LARGE SCALE GENOMIC DNA]</scope>
    <source>
        <strain evidence="2 3">CBS 185.66</strain>
    </source>
</reference>
<comment type="caution">
    <text evidence="2">The sequence shown here is derived from an EMBL/GenBank/DDBJ whole genome shotgun (WGS) entry which is preliminary data.</text>
</comment>
<dbReference type="GeneID" id="41988137"/>
<dbReference type="Gene3D" id="3.40.390.10">
    <property type="entry name" value="Collagenase (Catalytic Domain)"/>
    <property type="match status" value="1"/>
</dbReference>
<dbReference type="GO" id="GO:0008237">
    <property type="term" value="F:metallopeptidase activity"/>
    <property type="evidence" value="ECO:0007669"/>
    <property type="project" value="InterPro"/>
</dbReference>
<feature type="signal peptide" evidence="1">
    <location>
        <begin position="1"/>
        <end position="20"/>
    </location>
</feature>
<dbReference type="OrthoDB" id="3482317at2759"/>
<keyword evidence="3" id="KW-1185">Reference proteome</keyword>
<sequence>MFHEKLVTLVALLQSSVVRSAILPSEYLDARDDDSFNNTLDGRDDTHPLNPSERGMLDDLNNAYEGIWWDKSYPGGAAPRGDPKDGGCDVASFNIIREATRNAVRLAGYQGSDLLKEDRSFNKFFVRNSIAPSGGRWTSSKNAQNTYASINHNMLLPSRFPLDGTGRRRRGQRITYQCKDTQTLPSNTKGCAGPAAAYTVNTDFSPEGWTVVFCDKFFQIGTYLNELLAGPKISEASLSGLKYVSYEQIILHEWLHNDIMGYSEHLTDIVDQIDDDSPKRRVYGMSEARDYAWKFMTGNKMNINPKIVANVENYVWYFVDKMYGSQWGWTGTGNAYPGRPLGRDLNLIVRQDDVQADTLDLGDEETDPATLPTPSWPSNCHGALVLDTSDASALVCDYVDPPNEDSSTPTSTSSASAVVTLPADPKNCNCNEDGCTPESPACCANGTC</sequence>
<dbReference type="SUPFAM" id="SSF55486">
    <property type="entry name" value="Metalloproteases ('zincins'), catalytic domain"/>
    <property type="match status" value="1"/>
</dbReference>
<gene>
    <name evidence="2" type="ORF">LHYA1_G007939</name>
</gene>
<feature type="chain" id="PRO_5034425047" evidence="1">
    <location>
        <begin position="21"/>
        <end position="448"/>
    </location>
</feature>
<accession>A0A8H8QW87</accession>
<protein>
    <submittedName>
        <fullName evidence="2">Uncharacterized protein</fullName>
    </submittedName>
</protein>
<keyword evidence="1" id="KW-0732">Signal</keyword>
<evidence type="ECO:0000313" key="3">
    <source>
        <dbReference type="Proteomes" id="UP000431533"/>
    </source>
</evidence>
<name>A0A8H8QW87_9HELO</name>
<dbReference type="InterPro" id="IPR024079">
    <property type="entry name" value="MetalloPept_cat_dom_sf"/>
</dbReference>
<dbReference type="AlphaFoldDB" id="A0A8H8QW87"/>
<dbReference type="EMBL" id="QGMH01000192">
    <property type="protein sequence ID" value="TVY23256.1"/>
    <property type="molecule type" value="Genomic_DNA"/>
</dbReference>
<dbReference type="RefSeq" id="XP_031002044.1">
    <property type="nucleotide sequence ID" value="XM_031152862.1"/>
</dbReference>
<evidence type="ECO:0000313" key="2">
    <source>
        <dbReference type="EMBL" id="TVY23256.1"/>
    </source>
</evidence>